<dbReference type="EMBL" id="CAJVPQ010010672">
    <property type="protein sequence ID" value="CAG8723600.1"/>
    <property type="molecule type" value="Genomic_DNA"/>
</dbReference>
<protein>
    <submittedName>
        <fullName evidence="1">13595_t:CDS:1</fullName>
    </submittedName>
</protein>
<feature type="non-terminal residue" evidence="1">
    <location>
        <position position="224"/>
    </location>
</feature>
<reference evidence="1" key="1">
    <citation type="submission" date="2021-06" db="EMBL/GenBank/DDBJ databases">
        <authorList>
            <person name="Kallberg Y."/>
            <person name="Tangrot J."/>
            <person name="Rosling A."/>
        </authorList>
    </citation>
    <scope>NUCLEOTIDE SEQUENCE</scope>
    <source>
        <strain evidence="1">UK204</strain>
    </source>
</reference>
<proteinExistence type="predicted"/>
<evidence type="ECO:0000313" key="2">
    <source>
        <dbReference type="Proteomes" id="UP000789570"/>
    </source>
</evidence>
<comment type="caution">
    <text evidence="1">The sequence shown here is derived from an EMBL/GenBank/DDBJ whole genome shotgun (WGS) entry which is preliminary data.</text>
</comment>
<dbReference type="Proteomes" id="UP000789570">
    <property type="component" value="Unassembled WGS sequence"/>
</dbReference>
<dbReference type="AlphaFoldDB" id="A0A9N9I7C8"/>
<evidence type="ECO:0000313" key="1">
    <source>
        <dbReference type="EMBL" id="CAG8723600.1"/>
    </source>
</evidence>
<name>A0A9N9I7C8_9GLOM</name>
<gene>
    <name evidence="1" type="ORF">FCALED_LOCUS14529</name>
</gene>
<dbReference type="OrthoDB" id="2415317at2759"/>
<organism evidence="1 2">
    <name type="scientific">Funneliformis caledonium</name>
    <dbReference type="NCBI Taxonomy" id="1117310"/>
    <lineage>
        <taxon>Eukaryota</taxon>
        <taxon>Fungi</taxon>
        <taxon>Fungi incertae sedis</taxon>
        <taxon>Mucoromycota</taxon>
        <taxon>Glomeromycotina</taxon>
        <taxon>Glomeromycetes</taxon>
        <taxon>Glomerales</taxon>
        <taxon>Glomeraceae</taxon>
        <taxon>Funneliformis</taxon>
    </lineage>
</organism>
<keyword evidence="2" id="KW-1185">Reference proteome</keyword>
<sequence length="224" mass="26309">NQKDQITSLHWPIEEEIFNEDIPDGSIPYYTIQLTAPINSQRKSAQGGSETCSFCNEPDLLFELDEANLKPVDDDTRLNPQEEEDRVKKFFKELFKRLQDFNPLLILKEKTCEVFRIEYEILDSHYPLRKALEKKLAEFTSIHPLQTARILLNTKIKQQFSSDISRNIFNKKKRSAKNIYNIFKTEGLGRVEIKRIRRISPLSFGKFTDKEIKIIQERVRVNSS</sequence>
<accession>A0A9N9I7C8</accession>